<feature type="transmembrane region" description="Helical" evidence="1">
    <location>
        <begin position="336"/>
        <end position="353"/>
    </location>
</feature>
<proteinExistence type="predicted"/>
<keyword evidence="3" id="KW-1185">Reference proteome</keyword>
<feature type="transmembrane region" description="Helical" evidence="1">
    <location>
        <begin position="441"/>
        <end position="459"/>
    </location>
</feature>
<protein>
    <submittedName>
        <fullName evidence="2">Uncharacterized protein</fullName>
    </submittedName>
</protein>
<dbReference type="eggNOG" id="COG1269">
    <property type="taxonomic scope" value="Bacteria"/>
</dbReference>
<evidence type="ECO:0000313" key="2">
    <source>
        <dbReference type="EMBL" id="ADK79816.1"/>
    </source>
</evidence>
<name>E1RBT6_SEDSS</name>
<dbReference type="STRING" id="573413.Spirs_0676"/>
<feature type="transmembrane region" description="Helical" evidence="1">
    <location>
        <begin position="78"/>
        <end position="97"/>
    </location>
</feature>
<dbReference type="Proteomes" id="UP000002318">
    <property type="component" value="Chromosome"/>
</dbReference>
<accession>E1RBT6</accession>
<feature type="transmembrane region" description="Helical" evidence="1">
    <location>
        <begin position="384"/>
        <end position="401"/>
    </location>
</feature>
<dbReference type="EMBL" id="CP002116">
    <property type="protein sequence ID" value="ADK79816.1"/>
    <property type="molecule type" value="Genomic_DNA"/>
</dbReference>
<feature type="transmembrane region" description="Helical" evidence="1">
    <location>
        <begin position="413"/>
        <end position="435"/>
    </location>
</feature>
<dbReference type="OrthoDB" id="176190at2"/>
<feature type="transmembrane region" description="Helical" evidence="1">
    <location>
        <begin position="291"/>
        <end position="324"/>
    </location>
</feature>
<feature type="transmembrane region" description="Helical" evidence="1">
    <location>
        <begin position="47"/>
        <end position="66"/>
    </location>
</feature>
<feature type="transmembrane region" description="Helical" evidence="1">
    <location>
        <begin position="12"/>
        <end position="35"/>
    </location>
</feature>
<organism evidence="2 3">
    <name type="scientific">Sediminispirochaeta smaragdinae (strain DSM 11293 / JCM 15392 / SEBR 4228)</name>
    <name type="common">Spirochaeta smaragdinae</name>
    <dbReference type="NCBI Taxonomy" id="573413"/>
    <lineage>
        <taxon>Bacteria</taxon>
        <taxon>Pseudomonadati</taxon>
        <taxon>Spirochaetota</taxon>
        <taxon>Spirochaetia</taxon>
        <taxon>Spirochaetales</taxon>
        <taxon>Spirochaetaceae</taxon>
        <taxon>Sediminispirochaeta</taxon>
    </lineage>
</organism>
<keyword evidence="1" id="KW-0472">Membrane</keyword>
<keyword evidence="1" id="KW-0812">Transmembrane</keyword>
<feature type="transmembrane region" description="Helical" evidence="1">
    <location>
        <begin position="109"/>
        <end position="131"/>
    </location>
</feature>
<keyword evidence="1" id="KW-1133">Transmembrane helix</keyword>
<feature type="transmembrane region" description="Helical" evidence="1">
    <location>
        <begin position="468"/>
        <end position="487"/>
    </location>
</feature>
<dbReference type="AlphaFoldDB" id="E1RBT6"/>
<feature type="transmembrane region" description="Helical" evidence="1">
    <location>
        <begin position="157"/>
        <end position="178"/>
    </location>
</feature>
<feature type="transmembrane region" description="Helical" evidence="1">
    <location>
        <begin position="225"/>
        <end position="245"/>
    </location>
</feature>
<gene>
    <name evidence="2" type="ordered locus">Spirs_0676</name>
</gene>
<evidence type="ECO:0000256" key="1">
    <source>
        <dbReference type="SAM" id="Phobius"/>
    </source>
</evidence>
<dbReference type="KEGG" id="ssm:Spirs_0676"/>
<dbReference type="HOGENOM" id="CLU_290013_0_0_12"/>
<reference evidence="2 3" key="1">
    <citation type="journal article" date="2010" name="Stand. Genomic Sci.">
        <title>Complete genome sequence of Spirochaeta smaragdinae type strain (SEBR 4228).</title>
        <authorList>
            <person name="Mavromatis K."/>
            <person name="Yasawong M."/>
            <person name="Chertkov O."/>
            <person name="Lapidus A."/>
            <person name="Lucas S."/>
            <person name="Nolan M."/>
            <person name="Del Rio T.G."/>
            <person name="Tice H."/>
            <person name="Cheng J.F."/>
            <person name="Pitluck S."/>
            <person name="Liolios K."/>
            <person name="Ivanova N."/>
            <person name="Tapia R."/>
            <person name="Han C."/>
            <person name="Bruce D."/>
            <person name="Goodwin L."/>
            <person name="Pati A."/>
            <person name="Chen A."/>
            <person name="Palaniappan K."/>
            <person name="Land M."/>
            <person name="Hauser L."/>
            <person name="Chang Y.J."/>
            <person name="Jeffries C.D."/>
            <person name="Detter J.C."/>
            <person name="Rohde M."/>
            <person name="Brambilla E."/>
            <person name="Spring S."/>
            <person name="Goker M."/>
            <person name="Sikorski J."/>
            <person name="Woyke T."/>
            <person name="Bristow J."/>
            <person name="Eisen J.A."/>
            <person name="Markowitz V."/>
            <person name="Hugenholtz P."/>
            <person name="Klenk H.P."/>
            <person name="Kyrpides N.C."/>
        </authorList>
    </citation>
    <scope>NUCLEOTIDE SEQUENCE [LARGE SCALE GENOMIC DNA]</scope>
    <source>
        <strain evidence="3">DSM 11293 / JCM 15392 / SEBR 4228</strain>
    </source>
</reference>
<sequence>MEKISGKKRFFTWINFIAGILYIFFVIYSLVALITGFEPVFHPSVTFAMKGAIGLSAYLCLYLTVVSFPKIKKQKPPLWVILGCLALFFLIALVDYVSQSYRIAGSVAIKWIIILVLLAIEGMLFGINWGLGKRNLQIFKNEMRKDILILKSSKNTFYIISSILLFLLFVFIHCNILLQVPRSGLDPSWQLITNWVHQKGIQFGNNYIFTYGPLGFLQVPIFPEFRFISFFYSILLLISLWHLFIIRNKQSFFSVCLFVFFTQWLDLYSFYPYLFCISSLLLFYNVKNKKILFISIIYNMLVGGSLVYVKFMYLPIVILTAFLIDIYLYYVRNRKILALPVFIVSLLVSWLLAGQKLRNIFSFFKLSLSVTKGYTEAMISGRPFPFLIFGIAIFILFLLIIKSYTIQNKKHKILERILFTLGCSISLFLAFKHGFVRHDGHVLLFFKGSYIVACTFLILDNIDLKNKIVIPSFLSILIFCVYLGGIYSSNSIPGWNTIKNSFCLTQRIVNKKQQLCDKQYEKRFIERYSSLRLYNKNIFADKTVDIYPWDQAEVIASDLNYKPRPLPQSYSCYTPELLELNAKVLISDPPDFILWQVKEIDNRLPSLMDGASWPAVLGMYTYYPENKNNILLSKQKNTNPLELVEQENIQCHLEESISLPQIENKMLWAQVDIKYTFIGKLLSLLWRPPTIDIDLELPNKHIVKRVIPGMMKTPFLLSPYIENTDDFRTLLLGGCVFSPVKDIKYTVNLPFFDKVINRKVGKKKIYEYFIDNNVKVALLVSEFPSQENISVKTIWKLSENDSVRPLHHINKIEYKDDSLYIQSVGRDPYLRLPPLPMKKGVKYALKIKANGPSMDFEIFYLTPETGYYNGNNRISFNGDGAFVLLPDNMRSDNVRLDTGTKAGEYVIKQLELLEIQERHHSELTVPSQWILNSDNYSQIKALHHIDKITFEKGTVKIHSTGNDPYLKLPPLPMEAGKQYALSIKATGPSDNFQLFYLTPQDQHYSEQNSIRFKSDDDFIVLPKNILYDNLRLDTGNKEGTYAIEKLEFFEVEDLNK</sequence>
<dbReference type="RefSeq" id="WP_013253280.1">
    <property type="nucleotide sequence ID" value="NC_014364.1"/>
</dbReference>
<evidence type="ECO:0000313" key="3">
    <source>
        <dbReference type="Proteomes" id="UP000002318"/>
    </source>
</evidence>